<evidence type="ECO:0000313" key="7">
    <source>
        <dbReference type="EMBL" id="AUV83435.1"/>
    </source>
</evidence>
<keyword evidence="1" id="KW-0805">Transcription regulation</keyword>
<feature type="region of interest" description="Disordered" evidence="4">
    <location>
        <begin position="1"/>
        <end position="22"/>
    </location>
</feature>
<dbReference type="InterPro" id="IPR036390">
    <property type="entry name" value="WH_DNA-bd_sf"/>
</dbReference>
<dbReference type="KEGG" id="srub:C2R22_18775"/>
<dbReference type="OrthoDB" id="11368at2157"/>
<dbReference type="EMBL" id="CP026309">
    <property type="protein sequence ID" value="AUV83435.1"/>
    <property type="molecule type" value="Genomic_DNA"/>
</dbReference>
<feature type="compositionally biased region" description="Low complexity" evidence="4">
    <location>
        <begin position="173"/>
        <end position="285"/>
    </location>
</feature>
<dbReference type="SUPFAM" id="SSF46785">
    <property type="entry name" value="Winged helix' DNA-binding domain"/>
    <property type="match status" value="1"/>
</dbReference>
<dbReference type="GO" id="GO:0003700">
    <property type="term" value="F:DNA-binding transcription factor activity"/>
    <property type="evidence" value="ECO:0007669"/>
    <property type="project" value="InterPro"/>
</dbReference>
<dbReference type="CDD" id="cd00090">
    <property type="entry name" value="HTH_ARSR"/>
    <property type="match status" value="1"/>
</dbReference>
<keyword evidence="2" id="KW-0238">DNA-binding</keyword>
<dbReference type="PANTHER" id="PTHR43132">
    <property type="entry name" value="ARSENICAL RESISTANCE OPERON REPRESSOR ARSR-RELATED"/>
    <property type="match status" value="1"/>
</dbReference>
<evidence type="ECO:0000256" key="5">
    <source>
        <dbReference type="SAM" id="Phobius"/>
    </source>
</evidence>
<dbReference type="Pfam" id="PF24267">
    <property type="entry name" value="HVO_1552_C"/>
    <property type="match status" value="2"/>
</dbReference>
<evidence type="ECO:0000256" key="1">
    <source>
        <dbReference type="ARBA" id="ARBA00023015"/>
    </source>
</evidence>
<keyword evidence="5" id="KW-1133">Transmembrane helix</keyword>
<feature type="domain" description="HTH arsR-type" evidence="6">
    <location>
        <begin position="29"/>
        <end position="112"/>
    </location>
</feature>
<sequence>MAGLLPSKPDIDPNDEPRVVGLDSDDADELIDALSSSTTREVLAALHEDPASASELATRVDTSLQNVQYHLRKLEDAGLVEVGDTVYSEKGREMNVYVPADRALVVVAGREEETTGLKAALSRLLGGVGVLGLASVVVDRLAREGPSVGFGTSAGGAGDAEGGGTGGGGADGGAAPPETPAGDAGASGGATPTPEPTATRTTTETATDVATETETGGGFEIAEATTTTTAPTEATTVTDAAAGTATPAPTAVPEATGTATEAATQTTTPLPEATRTATEAATQTPTVVVEATPEATAVTTAAAQPGVLDGLAASPGLLFFLGGTTVLLGGFALWWVRR</sequence>
<dbReference type="Pfam" id="PF12840">
    <property type="entry name" value="HTH_20"/>
    <property type="match status" value="1"/>
</dbReference>
<gene>
    <name evidence="7" type="ORF">C2R22_18775</name>
</gene>
<evidence type="ECO:0000313" key="8">
    <source>
        <dbReference type="Proteomes" id="UP000236584"/>
    </source>
</evidence>
<dbReference type="Gene3D" id="1.10.10.10">
    <property type="entry name" value="Winged helix-like DNA-binding domain superfamily/Winged helix DNA-binding domain"/>
    <property type="match status" value="1"/>
</dbReference>
<dbReference type="GO" id="GO:0003677">
    <property type="term" value="F:DNA binding"/>
    <property type="evidence" value="ECO:0007669"/>
    <property type="project" value="UniProtKB-KW"/>
</dbReference>
<organism evidence="7 8">
    <name type="scientific">Salinigranum rubrum</name>
    <dbReference type="NCBI Taxonomy" id="755307"/>
    <lineage>
        <taxon>Archaea</taxon>
        <taxon>Methanobacteriati</taxon>
        <taxon>Methanobacteriota</taxon>
        <taxon>Stenosarchaea group</taxon>
        <taxon>Halobacteria</taxon>
        <taxon>Halobacteriales</taxon>
        <taxon>Haloferacaceae</taxon>
        <taxon>Salinigranum</taxon>
    </lineage>
</organism>
<dbReference type="GeneID" id="35594181"/>
<accession>A0A2I8VNG7</accession>
<evidence type="ECO:0000256" key="2">
    <source>
        <dbReference type="ARBA" id="ARBA00023125"/>
    </source>
</evidence>
<dbReference type="InterPro" id="IPR036388">
    <property type="entry name" value="WH-like_DNA-bd_sf"/>
</dbReference>
<proteinExistence type="predicted"/>
<dbReference type="Proteomes" id="UP000236584">
    <property type="component" value="Chromosome"/>
</dbReference>
<dbReference type="InterPro" id="IPR051011">
    <property type="entry name" value="Metal_resp_trans_reg"/>
</dbReference>
<dbReference type="InterPro" id="IPR001845">
    <property type="entry name" value="HTH_ArsR_DNA-bd_dom"/>
</dbReference>
<keyword evidence="5" id="KW-0812">Transmembrane</keyword>
<evidence type="ECO:0000256" key="3">
    <source>
        <dbReference type="ARBA" id="ARBA00023163"/>
    </source>
</evidence>
<feature type="transmembrane region" description="Helical" evidence="5">
    <location>
        <begin position="317"/>
        <end position="336"/>
    </location>
</feature>
<keyword evidence="5" id="KW-0472">Membrane</keyword>
<dbReference type="InterPro" id="IPR056525">
    <property type="entry name" value="HVO_1552_C"/>
</dbReference>
<protein>
    <submittedName>
        <fullName evidence="7">ArsR family transcriptional regulator</fullName>
    </submittedName>
</protein>
<dbReference type="RefSeq" id="WP_103427124.1">
    <property type="nucleotide sequence ID" value="NZ_CP026309.1"/>
</dbReference>
<keyword evidence="8" id="KW-1185">Reference proteome</keyword>
<feature type="compositionally biased region" description="Gly residues" evidence="4">
    <location>
        <begin position="152"/>
        <end position="172"/>
    </location>
</feature>
<name>A0A2I8VNG7_9EURY</name>
<feature type="compositionally biased region" description="Basic and acidic residues" evidence="4">
    <location>
        <begin position="9"/>
        <end position="18"/>
    </location>
</feature>
<dbReference type="AlphaFoldDB" id="A0A2I8VNG7"/>
<feature type="region of interest" description="Disordered" evidence="4">
    <location>
        <begin position="148"/>
        <end position="285"/>
    </location>
</feature>
<evidence type="ECO:0000259" key="6">
    <source>
        <dbReference type="SMART" id="SM00418"/>
    </source>
</evidence>
<reference evidence="7 8" key="1">
    <citation type="submission" date="2018-01" db="EMBL/GenBank/DDBJ databases">
        <title>Complete genome sequence of Salinigranum rubrum GX10T, an extremely halophilic archaeon isolated from a marine solar saltern.</title>
        <authorList>
            <person name="Han S."/>
        </authorList>
    </citation>
    <scope>NUCLEOTIDE SEQUENCE [LARGE SCALE GENOMIC DNA]</scope>
    <source>
        <strain evidence="7 8">GX10</strain>
    </source>
</reference>
<dbReference type="InterPro" id="IPR011991">
    <property type="entry name" value="ArsR-like_HTH"/>
</dbReference>
<keyword evidence="3" id="KW-0804">Transcription</keyword>
<evidence type="ECO:0000256" key="4">
    <source>
        <dbReference type="SAM" id="MobiDB-lite"/>
    </source>
</evidence>
<dbReference type="PANTHER" id="PTHR43132:SF2">
    <property type="entry name" value="ARSENICAL RESISTANCE OPERON REPRESSOR ARSR-RELATED"/>
    <property type="match status" value="1"/>
</dbReference>
<dbReference type="SMART" id="SM00418">
    <property type="entry name" value="HTH_ARSR"/>
    <property type="match status" value="1"/>
</dbReference>